<reference evidence="2" key="2">
    <citation type="submission" date="2023-05" db="EMBL/GenBank/DDBJ databases">
        <authorList>
            <consortium name="Lawrence Berkeley National Laboratory"/>
            <person name="Steindorff A."/>
            <person name="Hensen N."/>
            <person name="Bonometti L."/>
            <person name="Westerberg I."/>
            <person name="Brannstrom I.O."/>
            <person name="Guillou S."/>
            <person name="Cros-Aarteil S."/>
            <person name="Calhoun S."/>
            <person name="Haridas S."/>
            <person name="Kuo A."/>
            <person name="Mondo S."/>
            <person name="Pangilinan J."/>
            <person name="Riley R."/>
            <person name="Labutti K."/>
            <person name="Andreopoulos B."/>
            <person name="Lipzen A."/>
            <person name="Chen C."/>
            <person name="Yanf M."/>
            <person name="Daum C."/>
            <person name="Ng V."/>
            <person name="Clum A."/>
            <person name="Ohm R."/>
            <person name="Martin F."/>
            <person name="Silar P."/>
            <person name="Natvig D."/>
            <person name="Lalanne C."/>
            <person name="Gautier V."/>
            <person name="Ament-Velasquez S.L."/>
            <person name="Kruys A."/>
            <person name="Hutchinson M.I."/>
            <person name="Powell A.J."/>
            <person name="Barry K."/>
            <person name="Miller A.N."/>
            <person name="Grigoriev I.V."/>
            <person name="Debuchy R."/>
            <person name="Gladieux P."/>
            <person name="Thoren M.H."/>
            <person name="Johannesson H."/>
        </authorList>
    </citation>
    <scope>NUCLEOTIDE SEQUENCE</scope>
    <source>
        <strain evidence="2">CBS 990.96</strain>
    </source>
</reference>
<keyword evidence="1" id="KW-0732">Signal</keyword>
<gene>
    <name evidence="2" type="ORF">QBC38DRAFT_472875</name>
</gene>
<dbReference type="AlphaFoldDB" id="A0AAN7BT65"/>
<dbReference type="EMBL" id="MU865310">
    <property type="protein sequence ID" value="KAK4229206.1"/>
    <property type="molecule type" value="Genomic_DNA"/>
</dbReference>
<feature type="signal peptide" evidence="1">
    <location>
        <begin position="1"/>
        <end position="25"/>
    </location>
</feature>
<evidence type="ECO:0008006" key="4">
    <source>
        <dbReference type="Google" id="ProtNLM"/>
    </source>
</evidence>
<feature type="chain" id="PRO_5042968105" description="Ecp2 effector protein domain-containing protein" evidence="1">
    <location>
        <begin position="26"/>
        <end position="181"/>
    </location>
</feature>
<dbReference type="Proteomes" id="UP001301958">
    <property type="component" value="Unassembled WGS sequence"/>
</dbReference>
<accession>A0AAN7BT65</accession>
<evidence type="ECO:0000313" key="3">
    <source>
        <dbReference type="Proteomes" id="UP001301958"/>
    </source>
</evidence>
<protein>
    <recommendedName>
        <fullName evidence="4">Ecp2 effector protein domain-containing protein</fullName>
    </recommendedName>
</protein>
<organism evidence="2 3">
    <name type="scientific">Podospora fimiseda</name>
    <dbReference type="NCBI Taxonomy" id="252190"/>
    <lineage>
        <taxon>Eukaryota</taxon>
        <taxon>Fungi</taxon>
        <taxon>Dikarya</taxon>
        <taxon>Ascomycota</taxon>
        <taxon>Pezizomycotina</taxon>
        <taxon>Sordariomycetes</taxon>
        <taxon>Sordariomycetidae</taxon>
        <taxon>Sordariales</taxon>
        <taxon>Podosporaceae</taxon>
        <taxon>Podospora</taxon>
    </lineage>
</organism>
<comment type="caution">
    <text evidence="2">The sequence shown here is derived from an EMBL/GenBank/DDBJ whole genome shotgun (WGS) entry which is preliminary data.</text>
</comment>
<proteinExistence type="predicted"/>
<sequence length="181" mass="20447">MFDYHPYKMRSIIRLLIALVGIVSAGEGCSSEPAVTLWSKPNHQGEGKMLCMQDVEPGKCVDLPFGTAVMSVEKAEKIDCCLLYRSPCPKKKNIDSVFYAHNPGLLHQRLMDDIDDLTPVGFDNQVRSVVCPGKVVCTGLDKDWLDVSMENRMDRTRLDGRLDLEPFWINLQSVPGYRERI</sequence>
<keyword evidence="3" id="KW-1185">Reference proteome</keyword>
<evidence type="ECO:0000313" key="2">
    <source>
        <dbReference type="EMBL" id="KAK4229206.1"/>
    </source>
</evidence>
<evidence type="ECO:0000256" key="1">
    <source>
        <dbReference type="SAM" id="SignalP"/>
    </source>
</evidence>
<name>A0AAN7BT65_9PEZI</name>
<reference evidence="2" key="1">
    <citation type="journal article" date="2023" name="Mol. Phylogenet. Evol.">
        <title>Genome-scale phylogeny and comparative genomics of the fungal order Sordariales.</title>
        <authorList>
            <person name="Hensen N."/>
            <person name="Bonometti L."/>
            <person name="Westerberg I."/>
            <person name="Brannstrom I.O."/>
            <person name="Guillou S."/>
            <person name="Cros-Aarteil S."/>
            <person name="Calhoun S."/>
            <person name="Haridas S."/>
            <person name="Kuo A."/>
            <person name="Mondo S."/>
            <person name="Pangilinan J."/>
            <person name="Riley R."/>
            <person name="LaButti K."/>
            <person name="Andreopoulos B."/>
            <person name="Lipzen A."/>
            <person name="Chen C."/>
            <person name="Yan M."/>
            <person name="Daum C."/>
            <person name="Ng V."/>
            <person name="Clum A."/>
            <person name="Steindorff A."/>
            <person name="Ohm R.A."/>
            <person name="Martin F."/>
            <person name="Silar P."/>
            <person name="Natvig D.O."/>
            <person name="Lalanne C."/>
            <person name="Gautier V."/>
            <person name="Ament-Velasquez S.L."/>
            <person name="Kruys A."/>
            <person name="Hutchinson M.I."/>
            <person name="Powell A.J."/>
            <person name="Barry K."/>
            <person name="Miller A.N."/>
            <person name="Grigoriev I.V."/>
            <person name="Debuchy R."/>
            <person name="Gladieux P."/>
            <person name="Hiltunen Thoren M."/>
            <person name="Johannesson H."/>
        </authorList>
    </citation>
    <scope>NUCLEOTIDE SEQUENCE</scope>
    <source>
        <strain evidence="2">CBS 990.96</strain>
    </source>
</reference>